<keyword evidence="4" id="KW-1185">Reference proteome</keyword>
<dbReference type="AlphaFoldDB" id="A0A7W5C5C5"/>
<dbReference type="GO" id="GO:0008206">
    <property type="term" value="P:bile acid metabolic process"/>
    <property type="evidence" value="ECO:0007669"/>
    <property type="project" value="UniProtKB-ARBA"/>
</dbReference>
<comment type="similarity">
    <text evidence="1">Belongs to the short-chain dehydrogenases/reductases (SDR) family.</text>
</comment>
<organism evidence="3 4">
    <name type="scientific">Paenibacillus endophyticus</name>
    <dbReference type="NCBI Taxonomy" id="1294268"/>
    <lineage>
        <taxon>Bacteria</taxon>
        <taxon>Bacillati</taxon>
        <taxon>Bacillota</taxon>
        <taxon>Bacilli</taxon>
        <taxon>Bacillales</taxon>
        <taxon>Paenibacillaceae</taxon>
        <taxon>Paenibacillus</taxon>
    </lineage>
</organism>
<dbReference type="Pfam" id="PF13561">
    <property type="entry name" value="adh_short_C2"/>
    <property type="match status" value="1"/>
</dbReference>
<dbReference type="InterPro" id="IPR020904">
    <property type="entry name" value="Sc_DH/Rdtase_CS"/>
</dbReference>
<dbReference type="GO" id="GO:0016491">
    <property type="term" value="F:oxidoreductase activity"/>
    <property type="evidence" value="ECO:0007669"/>
    <property type="project" value="UniProtKB-KW"/>
</dbReference>
<dbReference type="RefSeq" id="WP_246431644.1">
    <property type="nucleotide sequence ID" value="NZ_CBCSLB010000002.1"/>
</dbReference>
<dbReference type="CDD" id="cd05233">
    <property type="entry name" value="SDR_c"/>
    <property type="match status" value="1"/>
</dbReference>
<dbReference type="EMBL" id="JACHXW010000003">
    <property type="protein sequence ID" value="MBB3151460.1"/>
    <property type="molecule type" value="Genomic_DNA"/>
</dbReference>
<comment type="caution">
    <text evidence="3">The sequence shown here is derived from an EMBL/GenBank/DDBJ whole genome shotgun (WGS) entry which is preliminary data.</text>
</comment>
<name>A0A7W5C5C5_9BACL</name>
<dbReference type="PRINTS" id="PR00080">
    <property type="entry name" value="SDRFAMILY"/>
</dbReference>
<evidence type="ECO:0000256" key="1">
    <source>
        <dbReference type="ARBA" id="ARBA00006484"/>
    </source>
</evidence>
<reference evidence="3 4" key="1">
    <citation type="submission" date="2020-08" db="EMBL/GenBank/DDBJ databases">
        <title>Genomic Encyclopedia of Type Strains, Phase III (KMG-III): the genomes of soil and plant-associated and newly described type strains.</title>
        <authorList>
            <person name="Whitman W."/>
        </authorList>
    </citation>
    <scope>NUCLEOTIDE SEQUENCE [LARGE SCALE GENOMIC DNA]</scope>
    <source>
        <strain evidence="3 4">CECT 8234</strain>
    </source>
</reference>
<keyword evidence="2" id="KW-0560">Oxidoreductase</keyword>
<accession>A0A7W5C5C5</accession>
<dbReference type="InterPro" id="IPR002347">
    <property type="entry name" value="SDR_fam"/>
</dbReference>
<dbReference type="Gene3D" id="3.40.50.720">
    <property type="entry name" value="NAD(P)-binding Rossmann-like Domain"/>
    <property type="match status" value="1"/>
</dbReference>
<proteinExistence type="inferred from homology"/>
<dbReference type="SUPFAM" id="SSF51735">
    <property type="entry name" value="NAD(P)-binding Rossmann-fold domains"/>
    <property type="match status" value="1"/>
</dbReference>
<evidence type="ECO:0000313" key="3">
    <source>
        <dbReference type="EMBL" id="MBB3151460.1"/>
    </source>
</evidence>
<dbReference type="InterPro" id="IPR036291">
    <property type="entry name" value="NAD(P)-bd_dom_sf"/>
</dbReference>
<dbReference type="FunFam" id="3.40.50.720:FF:000084">
    <property type="entry name" value="Short-chain dehydrogenase reductase"/>
    <property type="match status" value="1"/>
</dbReference>
<gene>
    <name evidence="3" type="ORF">FHS16_001503</name>
</gene>
<evidence type="ECO:0000313" key="4">
    <source>
        <dbReference type="Proteomes" id="UP000518605"/>
    </source>
</evidence>
<sequence>MNLKLTGKVAIVTGAASGMGKAIAELFAVEGAKVVVSDLHLENATQVVKEIKEKGGEAIAVQANVAMEDDVQRLFNETTNSYGTVDILVNNAGIMDNFVPAGELTDELWERVFAVNSTGPMRTIRKALAIFLPKSAGVIVNIASAGGLFGSRAGTAYTASKHAVVGLTKNVGFQYANKGIRCNAIAPGGVMTNISASLTAPNPFGAERAMAGMAINPRVGDAEEIAKVALFLASDESSFVNGTIITADAGWTAY</sequence>
<dbReference type="NCBIfam" id="NF005559">
    <property type="entry name" value="PRK07231.1"/>
    <property type="match status" value="1"/>
</dbReference>
<dbReference type="Proteomes" id="UP000518605">
    <property type="component" value="Unassembled WGS sequence"/>
</dbReference>
<evidence type="ECO:0000256" key="2">
    <source>
        <dbReference type="ARBA" id="ARBA00023002"/>
    </source>
</evidence>
<protein>
    <submittedName>
        <fullName evidence="3">NAD(P)-dependent dehydrogenase (Short-subunit alcohol dehydrogenase family)</fullName>
    </submittedName>
</protein>
<dbReference type="PROSITE" id="PS00061">
    <property type="entry name" value="ADH_SHORT"/>
    <property type="match status" value="1"/>
</dbReference>
<dbReference type="PANTHER" id="PTHR24321:SF8">
    <property type="entry name" value="ESTRADIOL 17-BETA-DEHYDROGENASE 8-RELATED"/>
    <property type="match status" value="1"/>
</dbReference>
<dbReference type="PRINTS" id="PR00081">
    <property type="entry name" value="GDHRDH"/>
</dbReference>
<dbReference type="PANTHER" id="PTHR24321">
    <property type="entry name" value="DEHYDROGENASES, SHORT CHAIN"/>
    <property type="match status" value="1"/>
</dbReference>